<comment type="caution">
    <text evidence="4">The sequence shown here is derived from an EMBL/GenBank/DDBJ whole genome shotgun (WGS) entry which is preliminary data.</text>
</comment>
<dbReference type="PROSITE" id="PS00061">
    <property type="entry name" value="ADH_SHORT"/>
    <property type="match status" value="1"/>
</dbReference>
<dbReference type="PANTHER" id="PTHR44196:SF2">
    <property type="entry name" value="SHORT-CHAIN DEHYDROGENASE-RELATED"/>
    <property type="match status" value="1"/>
</dbReference>
<dbReference type="PIRSF" id="PIRSF000126">
    <property type="entry name" value="11-beta-HSD1"/>
    <property type="match status" value="1"/>
</dbReference>
<dbReference type="Proteomes" id="UP000291822">
    <property type="component" value="Unassembled WGS sequence"/>
</dbReference>
<dbReference type="Pfam" id="PF00106">
    <property type="entry name" value="adh_short"/>
    <property type="match status" value="1"/>
</dbReference>
<evidence type="ECO:0000313" key="4">
    <source>
        <dbReference type="EMBL" id="TCI06980.1"/>
    </source>
</evidence>
<keyword evidence="5" id="KW-1185">Reference proteome</keyword>
<dbReference type="PANTHER" id="PTHR44196">
    <property type="entry name" value="DEHYDROGENASE/REDUCTASE SDR FAMILY MEMBER 7B"/>
    <property type="match status" value="1"/>
</dbReference>
<proteinExistence type="inferred from homology"/>
<dbReference type="InterPro" id="IPR036291">
    <property type="entry name" value="NAD(P)-bd_dom_sf"/>
</dbReference>
<dbReference type="InterPro" id="IPR002347">
    <property type="entry name" value="SDR_fam"/>
</dbReference>
<evidence type="ECO:0000313" key="5">
    <source>
        <dbReference type="Proteomes" id="UP000291822"/>
    </source>
</evidence>
<accession>A0A4R0YLK1</accession>
<dbReference type="GO" id="GO:0016020">
    <property type="term" value="C:membrane"/>
    <property type="evidence" value="ECO:0007669"/>
    <property type="project" value="TreeGrafter"/>
</dbReference>
<protein>
    <submittedName>
        <fullName evidence="4">SDR family oxidoreductase</fullName>
    </submittedName>
</protein>
<comment type="similarity">
    <text evidence="1 3">Belongs to the short-chain dehydrogenases/reductases (SDR) family.</text>
</comment>
<dbReference type="PRINTS" id="PR00081">
    <property type="entry name" value="GDHRDH"/>
</dbReference>
<evidence type="ECO:0000256" key="1">
    <source>
        <dbReference type="ARBA" id="ARBA00006484"/>
    </source>
</evidence>
<dbReference type="AlphaFoldDB" id="A0A4R0YLK1"/>
<evidence type="ECO:0000256" key="3">
    <source>
        <dbReference type="RuleBase" id="RU000363"/>
    </source>
</evidence>
<dbReference type="Gene3D" id="3.40.50.720">
    <property type="entry name" value="NAD(P)-binding Rossmann-like Domain"/>
    <property type="match status" value="1"/>
</dbReference>
<dbReference type="CDD" id="cd05233">
    <property type="entry name" value="SDR_c"/>
    <property type="match status" value="1"/>
</dbReference>
<dbReference type="InterPro" id="IPR020904">
    <property type="entry name" value="Sc_DH/Rdtase_CS"/>
</dbReference>
<gene>
    <name evidence="4" type="ORF">EZM97_30655</name>
</gene>
<dbReference type="PRINTS" id="PR00080">
    <property type="entry name" value="SDRFAMILY"/>
</dbReference>
<organism evidence="4 5">
    <name type="scientific">Dyella soli</name>
    <dbReference type="NCBI Taxonomy" id="522319"/>
    <lineage>
        <taxon>Bacteria</taxon>
        <taxon>Pseudomonadati</taxon>
        <taxon>Pseudomonadota</taxon>
        <taxon>Gammaproteobacteria</taxon>
        <taxon>Lysobacterales</taxon>
        <taxon>Rhodanobacteraceae</taxon>
        <taxon>Dyella</taxon>
    </lineage>
</organism>
<keyword evidence="2" id="KW-0560">Oxidoreductase</keyword>
<reference evidence="4 5" key="1">
    <citation type="submission" date="2019-02" db="EMBL/GenBank/DDBJ databases">
        <title>Dyella amyloliquefaciens sp. nov., isolated from forest soil.</title>
        <authorList>
            <person name="Gao Z.-H."/>
            <person name="Qiu L.-H."/>
        </authorList>
    </citation>
    <scope>NUCLEOTIDE SEQUENCE [LARGE SCALE GENOMIC DNA]</scope>
    <source>
        <strain evidence="4 5">KACC 12747</strain>
    </source>
</reference>
<dbReference type="GO" id="GO:0016491">
    <property type="term" value="F:oxidoreductase activity"/>
    <property type="evidence" value="ECO:0007669"/>
    <property type="project" value="UniProtKB-KW"/>
</dbReference>
<dbReference type="SUPFAM" id="SSF51735">
    <property type="entry name" value="NAD(P)-binding Rossmann-fold domains"/>
    <property type="match status" value="1"/>
</dbReference>
<evidence type="ECO:0000256" key="2">
    <source>
        <dbReference type="ARBA" id="ARBA00023002"/>
    </source>
</evidence>
<name>A0A4R0YLK1_9GAMM</name>
<dbReference type="EMBL" id="SJTG01000005">
    <property type="protein sequence ID" value="TCI06980.1"/>
    <property type="molecule type" value="Genomic_DNA"/>
</dbReference>
<sequence>MSSTGSLDTALVTGASTGIGAAYADRLAQRGHDLVLVARNLDKLQSLAGRLVRERRVKVDILAADLTSPADRARVEQRLRDDETIGMLVNNAGTASGGALAAGLVDDVASMIELNVVAPSRLAGAILPRLLARGRGSIINVASVLALAPELFGGAYAASKSYVLTYTLALHQEVGDRGIRVQAVLPGVTRTDIWERSGNDVNAIPAHMIMEVDEMVDAALAGYDLGEVVTIPSLPDIEDWNRYDAARRLLAPNLSRDHAADRYKSDIAEDA</sequence>